<keyword evidence="2" id="KW-0812">Transmembrane</keyword>
<evidence type="ECO:0000256" key="1">
    <source>
        <dbReference type="SAM" id="MobiDB-lite"/>
    </source>
</evidence>
<organism evidence="3 4">
    <name type="scientific">Stieleria marina</name>
    <dbReference type="NCBI Taxonomy" id="1930275"/>
    <lineage>
        <taxon>Bacteria</taxon>
        <taxon>Pseudomonadati</taxon>
        <taxon>Planctomycetota</taxon>
        <taxon>Planctomycetia</taxon>
        <taxon>Pirellulales</taxon>
        <taxon>Pirellulaceae</taxon>
        <taxon>Stieleria</taxon>
    </lineage>
</organism>
<dbReference type="OrthoDB" id="242746at2"/>
<feature type="region of interest" description="Disordered" evidence="1">
    <location>
        <begin position="112"/>
        <end position="170"/>
    </location>
</feature>
<accession>A0A517NRG1</accession>
<dbReference type="InterPro" id="IPR011990">
    <property type="entry name" value="TPR-like_helical_dom_sf"/>
</dbReference>
<feature type="region of interest" description="Disordered" evidence="1">
    <location>
        <begin position="266"/>
        <end position="286"/>
    </location>
</feature>
<dbReference type="EMBL" id="CP036526">
    <property type="protein sequence ID" value="QDT09728.1"/>
    <property type="molecule type" value="Genomic_DNA"/>
</dbReference>
<evidence type="ECO:0000313" key="3">
    <source>
        <dbReference type="EMBL" id="QDT09728.1"/>
    </source>
</evidence>
<feature type="region of interest" description="Disordered" evidence="1">
    <location>
        <begin position="206"/>
        <end position="233"/>
    </location>
</feature>
<evidence type="ECO:0008006" key="5">
    <source>
        <dbReference type="Google" id="ProtNLM"/>
    </source>
</evidence>
<proteinExistence type="predicted"/>
<protein>
    <recommendedName>
        <fullName evidence="5">Tetratricopeptide repeat protein</fullName>
    </recommendedName>
</protein>
<gene>
    <name evidence="3" type="ORF">K239x_16780</name>
</gene>
<dbReference type="Gene3D" id="1.25.40.10">
    <property type="entry name" value="Tetratricopeptide repeat domain"/>
    <property type="match status" value="1"/>
</dbReference>
<name>A0A517NRG1_9BACT</name>
<dbReference type="Proteomes" id="UP000319817">
    <property type="component" value="Chromosome"/>
</dbReference>
<feature type="compositionally biased region" description="Basic and acidic residues" evidence="1">
    <location>
        <begin position="121"/>
        <end position="130"/>
    </location>
</feature>
<evidence type="ECO:0000313" key="4">
    <source>
        <dbReference type="Proteomes" id="UP000319817"/>
    </source>
</evidence>
<feature type="compositionally biased region" description="Pro residues" evidence="1">
    <location>
        <begin position="274"/>
        <end position="286"/>
    </location>
</feature>
<sequence>MSRTGQCPRCHAISPFHDDDVGTVFTCQCAQALFVADSVGFEEITVYCQQCNGEYVVDGAGAGEAIQCECGNQFVVPDLVLTEPVAQRGEIQGRVLNKHQSKADLPAFHIDATSQPESDAANERELERPKQQNLDQPNPDQNQQNPDQPNPDYQSHANTNPSNRRSPAGRKRKWSLGTLLGIGLVALLLLISLSVYVVRGRGLTNLANDGAAPSPPAPIRDITEAPASTVDPTDVFSTAKDFPEFDAKANALPSMKAASKTAVTKPFPVKSSPSFPPPPEKPLPAPQPARPIVAIPITPMTGYTFDRSYRDAFTSFTELNELEQKSGGTDGADYQAKLGETIAMLQASRSKIGPAQTKQQADEIRQLLTFLYFRAGRLPEAAILAEAALRWGDPKKDATKETALIGLAAMQEANQVQWANANQTGELTQMKNIIHLFAQRWPDDPRLSKMQMSLAQAFDRFGEHQQAAEAYNSVSADAKLYGQAQLAAGDANWVEYRKQASQLKQANSQTLQRLKPIRDQASNHLSQGINALTEANKGLSPAVMSAKLNLARIELTAGNPAAAEKWLTKGKLPLSRSIGLKTRKKIVAMPDEFIRVVYETLFSIQFERNDLAAAKVTLERMSKTLGKKHADQVSKLHLSIVTKYARQLTQLSSVDRSQLSTLANLIDPLKANQESLTVQNLLWLGESWASLAPKATDETSSKQCHFKAAAAYQLAMERDDFPKDSTNAAIVRRLELLRQAGRTSEALAAMTALLQQSPNAFAMQIQAAQATQDLAGSSGDSRLYATALEGADDSAIWGWNKLVTVLQSQSSSDQTNDRDIERLMQCRCNMLLCRFEIANAIEDQKVRADRLAQLKPIAKRLRTTMKPGVEPWFSRFEALLKSLDYHF</sequence>
<reference evidence="3 4" key="1">
    <citation type="submission" date="2019-02" db="EMBL/GenBank/DDBJ databases">
        <title>Deep-cultivation of Planctomycetes and their phenomic and genomic characterization uncovers novel biology.</title>
        <authorList>
            <person name="Wiegand S."/>
            <person name="Jogler M."/>
            <person name="Boedeker C."/>
            <person name="Pinto D."/>
            <person name="Vollmers J."/>
            <person name="Rivas-Marin E."/>
            <person name="Kohn T."/>
            <person name="Peeters S.H."/>
            <person name="Heuer A."/>
            <person name="Rast P."/>
            <person name="Oberbeckmann S."/>
            <person name="Bunk B."/>
            <person name="Jeske O."/>
            <person name="Meyerdierks A."/>
            <person name="Storesund J.E."/>
            <person name="Kallscheuer N."/>
            <person name="Luecker S."/>
            <person name="Lage O.M."/>
            <person name="Pohl T."/>
            <person name="Merkel B.J."/>
            <person name="Hornburger P."/>
            <person name="Mueller R.-W."/>
            <person name="Bruemmer F."/>
            <person name="Labrenz M."/>
            <person name="Spormann A.M."/>
            <person name="Op den Camp H."/>
            <person name="Overmann J."/>
            <person name="Amann R."/>
            <person name="Jetten M.S.M."/>
            <person name="Mascher T."/>
            <person name="Medema M.H."/>
            <person name="Devos D.P."/>
            <person name="Kaster A.-K."/>
            <person name="Ovreas L."/>
            <person name="Rohde M."/>
            <person name="Galperin M.Y."/>
            <person name="Jogler C."/>
        </authorList>
    </citation>
    <scope>NUCLEOTIDE SEQUENCE [LARGE SCALE GENOMIC DNA]</scope>
    <source>
        <strain evidence="3 4">K23_9</strain>
    </source>
</reference>
<evidence type="ECO:0000256" key="2">
    <source>
        <dbReference type="SAM" id="Phobius"/>
    </source>
</evidence>
<dbReference type="AlphaFoldDB" id="A0A517NRG1"/>
<dbReference type="RefSeq" id="WP_145417322.1">
    <property type="nucleotide sequence ID" value="NZ_CP036526.1"/>
</dbReference>
<feature type="transmembrane region" description="Helical" evidence="2">
    <location>
        <begin position="174"/>
        <end position="198"/>
    </location>
</feature>
<keyword evidence="2" id="KW-0472">Membrane</keyword>
<feature type="compositionally biased region" description="Polar residues" evidence="1">
    <location>
        <begin position="153"/>
        <end position="165"/>
    </location>
</feature>
<keyword evidence="4" id="KW-1185">Reference proteome</keyword>
<keyword evidence="2" id="KW-1133">Transmembrane helix</keyword>
<feature type="compositionally biased region" description="Low complexity" evidence="1">
    <location>
        <begin position="131"/>
        <end position="152"/>
    </location>
</feature>